<protein>
    <submittedName>
        <fullName evidence="2">Uncharacterized protein</fullName>
    </submittedName>
</protein>
<dbReference type="EMBL" id="LNYI01000011">
    <property type="protein sequence ID" value="KTD23801.1"/>
    <property type="molecule type" value="Genomic_DNA"/>
</dbReference>
<organism evidence="2 3">
    <name type="scientific">Legionella lansingensis</name>
    <dbReference type="NCBI Taxonomy" id="45067"/>
    <lineage>
        <taxon>Bacteria</taxon>
        <taxon>Pseudomonadati</taxon>
        <taxon>Pseudomonadota</taxon>
        <taxon>Gammaproteobacteria</taxon>
        <taxon>Legionellales</taxon>
        <taxon>Legionellaceae</taxon>
        <taxon>Legionella</taxon>
    </lineage>
</organism>
<dbReference type="RefSeq" id="WP_028372201.1">
    <property type="nucleotide sequence ID" value="NZ_CAAAJD010000001.1"/>
</dbReference>
<dbReference type="OrthoDB" id="5635208at2"/>
<gene>
    <name evidence="2" type="ORF">Llan_0582</name>
</gene>
<evidence type="ECO:0000313" key="2">
    <source>
        <dbReference type="EMBL" id="KTD23801.1"/>
    </source>
</evidence>
<comment type="caution">
    <text evidence="2">The sequence shown here is derived from an EMBL/GenBank/DDBJ whole genome shotgun (WGS) entry which is preliminary data.</text>
</comment>
<keyword evidence="3" id="KW-1185">Reference proteome</keyword>
<accession>A0A0W0VV78</accession>
<name>A0A0W0VV78_9GAMM</name>
<evidence type="ECO:0000313" key="3">
    <source>
        <dbReference type="Proteomes" id="UP000054869"/>
    </source>
</evidence>
<reference evidence="2 3" key="1">
    <citation type="submission" date="2015-11" db="EMBL/GenBank/DDBJ databases">
        <title>Genomic analysis of 38 Legionella species identifies large and diverse effector repertoires.</title>
        <authorList>
            <person name="Burstein D."/>
            <person name="Amaro F."/>
            <person name="Zusman T."/>
            <person name="Lifshitz Z."/>
            <person name="Cohen O."/>
            <person name="Gilbert J.A."/>
            <person name="Pupko T."/>
            <person name="Shuman H.A."/>
            <person name="Segal G."/>
        </authorList>
    </citation>
    <scope>NUCLEOTIDE SEQUENCE [LARGE SCALE GENOMIC DNA]</scope>
    <source>
        <strain evidence="2 3">ATCC 49751</strain>
    </source>
</reference>
<dbReference type="AlphaFoldDB" id="A0A0W0VV78"/>
<sequence>MRRIFGFFKNRGGENKTKKEPSDKEVKLPVGEFSSNSKVKIKNEAELKFIPKDKLFISESGYAYDVDDIISRLTSRKALLSSTPGFIQGAKGILCDYKNTEAHDDFREKNLYFEDIDLERNTIFSASDMQRLCQFPQIKEALIQACKGETFYAQLLESAYYISDETLTKMEALAKQAVLFDHPILGLSEDMLGTQLNKPILEMVKYLNNKLGYTRPVNKSYKNNLETMSLYIIESIMRDNMQGEYKRNNMLVDDLHIITKQKSEGEHSSCAAGFYQEFSNLYGIIITFKRYGQAIHYKPDAELESKEEEVEKTNIGTPGLGLRSNAKEES</sequence>
<proteinExistence type="predicted"/>
<dbReference type="PATRIC" id="fig|45067.4.peg.608"/>
<feature type="compositionally biased region" description="Basic and acidic residues" evidence="1">
    <location>
        <begin position="302"/>
        <end position="312"/>
    </location>
</feature>
<evidence type="ECO:0000256" key="1">
    <source>
        <dbReference type="SAM" id="MobiDB-lite"/>
    </source>
</evidence>
<dbReference type="Proteomes" id="UP000054869">
    <property type="component" value="Unassembled WGS sequence"/>
</dbReference>
<dbReference type="STRING" id="45067.Llan_0582"/>
<feature type="region of interest" description="Disordered" evidence="1">
    <location>
        <begin position="302"/>
        <end position="330"/>
    </location>
</feature>